<evidence type="ECO:0000256" key="1">
    <source>
        <dbReference type="SAM" id="MobiDB-lite"/>
    </source>
</evidence>
<dbReference type="Proteomes" id="UP000775213">
    <property type="component" value="Unassembled WGS sequence"/>
</dbReference>
<organism evidence="2 3">
    <name type="scientific">Dendrobium chrysotoxum</name>
    <name type="common">Orchid</name>
    <dbReference type="NCBI Taxonomy" id="161865"/>
    <lineage>
        <taxon>Eukaryota</taxon>
        <taxon>Viridiplantae</taxon>
        <taxon>Streptophyta</taxon>
        <taxon>Embryophyta</taxon>
        <taxon>Tracheophyta</taxon>
        <taxon>Spermatophyta</taxon>
        <taxon>Magnoliopsida</taxon>
        <taxon>Liliopsida</taxon>
        <taxon>Asparagales</taxon>
        <taxon>Orchidaceae</taxon>
        <taxon>Epidendroideae</taxon>
        <taxon>Malaxideae</taxon>
        <taxon>Dendrobiinae</taxon>
        <taxon>Dendrobium</taxon>
    </lineage>
</organism>
<reference evidence="2 3" key="1">
    <citation type="journal article" date="2021" name="Hortic Res">
        <title>Chromosome-scale assembly of the Dendrobium chrysotoxum genome enhances the understanding of orchid evolution.</title>
        <authorList>
            <person name="Zhang Y."/>
            <person name="Zhang G.Q."/>
            <person name="Zhang D."/>
            <person name="Liu X.D."/>
            <person name="Xu X.Y."/>
            <person name="Sun W.H."/>
            <person name="Yu X."/>
            <person name="Zhu X."/>
            <person name="Wang Z.W."/>
            <person name="Zhao X."/>
            <person name="Zhong W.Y."/>
            <person name="Chen H."/>
            <person name="Yin W.L."/>
            <person name="Huang T."/>
            <person name="Niu S.C."/>
            <person name="Liu Z.J."/>
        </authorList>
    </citation>
    <scope>NUCLEOTIDE SEQUENCE [LARGE SCALE GENOMIC DNA]</scope>
    <source>
        <strain evidence="2">Lindl</strain>
    </source>
</reference>
<dbReference type="EMBL" id="JAGFBR010000013">
    <property type="protein sequence ID" value="KAH0457263.1"/>
    <property type="molecule type" value="Genomic_DNA"/>
</dbReference>
<comment type="caution">
    <text evidence="2">The sequence shown here is derived from an EMBL/GenBank/DDBJ whole genome shotgun (WGS) entry which is preliminary data.</text>
</comment>
<name>A0AAV7GP04_DENCH</name>
<evidence type="ECO:0000313" key="2">
    <source>
        <dbReference type="EMBL" id="KAH0457263.1"/>
    </source>
</evidence>
<gene>
    <name evidence="2" type="ORF">IEQ34_015170</name>
</gene>
<evidence type="ECO:0000313" key="3">
    <source>
        <dbReference type="Proteomes" id="UP000775213"/>
    </source>
</evidence>
<protein>
    <submittedName>
        <fullName evidence="2">Uncharacterized protein</fullName>
    </submittedName>
</protein>
<feature type="region of interest" description="Disordered" evidence="1">
    <location>
        <begin position="1"/>
        <end position="26"/>
    </location>
</feature>
<accession>A0AAV7GP04</accession>
<keyword evidence="3" id="KW-1185">Reference proteome</keyword>
<proteinExistence type="predicted"/>
<sequence length="74" mass="8218">MSLLLHGAEGGSWHGDFQWGGAEGIPTSEKEGWLEAIPVSSIPMMMPSPWLEWCQRPVFERSPRKVGVRVVVSL</sequence>
<dbReference type="AlphaFoldDB" id="A0AAV7GP04"/>